<organism evidence="3">
    <name type="scientific">Naegleria gruberi</name>
    <name type="common">Amoeba</name>
    <dbReference type="NCBI Taxonomy" id="5762"/>
    <lineage>
        <taxon>Eukaryota</taxon>
        <taxon>Discoba</taxon>
        <taxon>Heterolobosea</taxon>
        <taxon>Tetramitia</taxon>
        <taxon>Eutetramitia</taxon>
        <taxon>Vahlkampfiidae</taxon>
        <taxon>Naegleria</taxon>
    </lineage>
</organism>
<sequence>MPNNKTEENLLDFDDDMLTPVSTHHHQPQAFHQPTASSDMGTPQLQQPHLASVRGESFSVSTPTSIPENTNFVQLKKFVELTSGNQQHLLENDNTKIISPLIHTKLLQRKVLDFLKELDLYMSESQDIKKLNASKISKVLDEVSLYFATENMVDEKLPYHVSVSLAIDGDRISSTMSTLLNRLISLIGSEDKRIIALVHYMLSEINLPREVREKVLAALKSEFKSTENSCTRAYCIRSIDRICRSSYPSRKDAAGHVKDLFEMVQKVIKDLGKENSFSSKKGFISKLFKDTDKEEKIYLLRTCLQIVKNNINDPVLTKGILENIIMSSRNKSADCARDALTVISGLIPINPVSTLFAFSSSIPHFEANNDKKKASAAKNIIYSKLKELKQDKKTEVLPTMNAEDSFSRFYLARTCASVIKPMVFSSEESETEEAAYEQKYVDTLKHLLHDEDLMIFFETVKQVAMRNFKFFLEKDIHQEKSLTLDFVVTRICTSLNKAKPQIQIHAACRATYYLMRCFERFRAIMDADPYSSFSQNTPEMKQANAIFQKLYKKIDAVLIHDCSFVKFQAFKACIWRLDKVSQVVRRLKMEIKSNVNWMPFHIHELLMTLLEFSKNRPAVFDEFANLCSYICIYLSERVDVDLLIALFKQLIPTKTKDERQIELTTRFLNMVFSILDECLTGSKESSELAFAILTFLGEYANKICDEPSVNEKESTEDSGTVNLSEPKLIYQQPDVFDIHNAAMKSIILKLIQNTMYNTPQTFRLRVPFIHVTTRVFWSFS</sequence>
<accession>D2VES7</accession>
<evidence type="ECO:0000313" key="2">
    <source>
        <dbReference type="EMBL" id="EFC44654.1"/>
    </source>
</evidence>
<dbReference type="SUPFAM" id="SSF48371">
    <property type="entry name" value="ARM repeat"/>
    <property type="match status" value="1"/>
</dbReference>
<evidence type="ECO:0000313" key="3">
    <source>
        <dbReference type="Proteomes" id="UP000006671"/>
    </source>
</evidence>
<feature type="region of interest" description="Disordered" evidence="1">
    <location>
        <begin position="17"/>
        <end position="62"/>
    </location>
</feature>
<feature type="compositionally biased region" description="Polar residues" evidence="1">
    <location>
        <begin position="30"/>
        <end position="49"/>
    </location>
</feature>
<evidence type="ECO:0000256" key="1">
    <source>
        <dbReference type="SAM" id="MobiDB-lite"/>
    </source>
</evidence>
<keyword evidence="3" id="KW-1185">Reference proteome</keyword>
<dbReference type="RefSeq" id="XP_002677398.1">
    <property type="nucleotide sequence ID" value="XM_002677352.1"/>
</dbReference>
<gene>
    <name evidence="2" type="ORF">NAEGRDRAFT_48947</name>
</gene>
<dbReference type="VEuPathDB" id="AmoebaDB:NAEGRDRAFT_48947"/>
<dbReference type="Proteomes" id="UP000006671">
    <property type="component" value="Unassembled WGS sequence"/>
</dbReference>
<dbReference type="GeneID" id="8848582"/>
<proteinExistence type="predicted"/>
<dbReference type="InParanoid" id="D2VES7"/>
<reference evidence="2 3" key="1">
    <citation type="journal article" date="2010" name="Cell">
        <title>The genome of Naegleria gruberi illuminates early eukaryotic versatility.</title>
        <authorList>
            <person name="Fritz-Laylin L.K."/>
            <person name="Prochnik S.E."/>
            <person name="Ginger M.L."/>
            <person name="Dacks J.B."/>
            <person name="Carpenter M.L."/>
            <person name="Field M.C."/>
            <person name="Kuo A."/>
            <person name="Paredez A."/>
            <person name="Chapman J."/>
            <person name="Pham J."/>
            <person name="Shu S."/>
            <person name="Neupane R."/>
            <person name="Cipriano M."/>
            <person name="Mancuso J."/>
            <person name="Tu H."/>
            <person name="Salamov A."/>
            <person name="Lindquist E."/>
            <person name="Shapiro H."/>
            <person name="Lucas S."/>
            <person name="Grigoriev I.V."/>
            <person name="Cande W.Z."/>
            <person name="Fulton C."/>
            <person name="Rokhsar D.S."/>
            <person name="Dawson S.C."/>
        </authorList>
    </citation>
    <scope>NUCLEOTIDE SEQUENCE [LARGE SCALE GENOMIC DNA]</scope>
    <source>
        <strain evidence="2 3">NEG-M</strain>
    </source>
</reference>
<protein>
    <submittedName>
        <fullName evidence="2">Predicted protein</fullName>
    </submittedName>
</protein>
<dbReference type="EMBL" id="GG738867">
    <property type="protein sequence ID" value="EFC44654.1"/>
    <property type="molecule type" value="Genomic_DNA"/>
</dbReference>
<dbReference type="KEGG" id="ngr:NAEGRDRAFT_48947"/>
<dbReference type="InterPro" id="IPR016024">
    <property type="entry name" value="ARM-type_fold"/>
</dbReference>
<dbReference type="OMA" id="EYANKIC"/>
<dbReference type="AlphaFoldDB" id="D2VES7"/>
<name>D2VES7_NAEGR</name>